<name>A0ABQ6SYS3_9GAMM</name>
<gene>
    <name evidence="2" type="ORF">FJU31_13655</name>
</gene>
<reference evidence="2 3" key="1">
    <citation type="journal article" date="2020" name="Antonie Van Leeuwenhoek">
        <title>Stenotrophomonas cyclobalanopsidis sp. nov., isolated from the leaf spot disease of Cyclobalanopsis patelliformis.</title>
        <authorList>
            <person name="Bian D.R."/>
            <person name="Xue H."/>
            <person name="Piao C.G."/>
            <person name="Li Y."/>
        </authorList>
    </citation>
    <scope>NUCLEOTIDE SEQUENCE [LARGE SCALE GENOMIC DNA]</scope>
    <source>
        <strain evidence="2 3">TPQG1-4</strain>
    </source>
</reference>
<sequence>MTTPKFPAHTPANNEDDDSDIPPTRPGSAFINALKDIGCGAAADGQPWPEPDLRIGRRIALADVDCARAGLTIALEMLLAGERIRQNGPDEDYPGDRVMEGLIMACMAINGQASARMRPQE</sequence>
<evidence type="ECO:0000313" key="2">
    <source>
        <dbReference type="EMBL" id="KAA8996002.1"/>
    </source>
</evidence>
<keyword evidence="3" id="KW-1185">Reference proteome</keyword>
<organism evidence="2 3">
    <name type="scientific">Stenotrophomonas cyclobalanopsidis</name>
    <dbReference type="NCBI Taxonomy" id="2771362"/>
    <lineage>
        <taxon>Bacteria</taxon>
        <taxon>Pseudomonadati</taxon>
        <taxon>Pseudomonadota</taxon>
        <taxon>Gammaproteobacteria</taxon>
        <taxon>Lysobacterales</taxon>
        <taxon>Lysobacteraceae</taxon>
        <taxon>Stenotrophomonas</taxon>
    </lineage>
</organism>
<proteinExistence type="predicted"/>
<comment type="caution">
    <text evidence="2">The sequence shown here is derived from an EMBL/GenBank/DDBJ whole genome shotgun (WGS) entry which is preliminary data.</text>
</comment>
<dbReference type="RefSeq" id="WP_150455238.1">
    <property type="nucleotide sequence ID" value="NZ_VYKI01000018.1"/>
</dbReference>
<evidence type="ECO:0000256" key="1">
    <source>
        <dbReference type="SAM" id="MobiDB-lite"/>
    </source>
</evidence>
<evidence type="ECO:0000313" key="3">
    <source>
        <dbReference type="Proteomes" id="UP000326367"/>
    </source>
</evidence>
<dbReference type="EMBL" id="VYKI01000018">
    <property type="protein sequence ID" value="KAA8996002.1"/>
    <property type="molecule type" value="Genomic_DNA"/>
</dbReference>
<dbReference type="Proteomes" id="UP000326367">
    <property type="component" value="Unassembled WGS sequence"/>
</dbReference>
<protein>
    <submittedName>
        <fullName evidence="2">Uncharacterized protein</fullName>
    </submittedName>
</protein>
<feature type="region of interest" description="Disordered" evidence="1">
    <location>
        <begin position="1"/>
        <end position="27"/>
    </location>
</feature>
<accession>A0ABQ6SYS3</accession>